<dbReference type="SUPFAM" id="SSF82866">
    <property type="entry name" value="Multidrug efflux transporter AcrB transmembrane domain"/>
    <property type="match status" value="1"/>
</dbReference>
<reference evidence="14" key="1">
    <citation type="submission" date="2020-05" db="EMBL/GenBank/DDBJ databases">
        <authorList>
            <person name="Chiriac C."/>
            <person name="Salcher M."/>
            <person name="Ghai R."/>
            <person name="Kavagutti S V."/>
        </authorList>
    </citation>
    <scope>NUCLEOTIDE SEQUENCE</scope>
</reference>
<keyword evidence="7" id="KW-0811">Translocation</keyword>
<evidence type="ECO:0000259" key="12">
    <source>
        <dbReference type="Pfam" id="PF21760"/>
    </source>
</evidence>
<evidence type="ECO:0000256" key="3">
    <source>
        <dbReference type="ARBA" id="ARBA00022475"/>
    </source>
</evidence>
<dbReference type="Gene3D" id="1.20.1640.10">
    <property type="entry name" value="Multidrug efflux transporter AcrB transmembrane domain"/>
    <property type="match status" value="1"/>
</dbReference>
<keyword evidence="4 10" id="KW-0812">Transmembrane</keyword>
<feature type="domain" description="SecDF P1 head subdomain" evidence="13">
    <location>
        <begin position="196"/>
        <end position="301"/>
    </location>
</feature>
<evidence type="ECO:0000256" key="9">
    <source>
        <dbReference type="SAM" id="MobiDB-lite"/>
    </source>
</evidence>
<feature type="transmembrane region" description="Helical" evidence="10">
    <location>
        <begin position="373"/>
        <end position="398"/>
    </location>
</feature>
<organism evidence="14">
    <name type="scientific">freshwater metagenome</name>
    <dbReference type="NCBI Taxonomy" id="449393"/>
    <lineage>
        <taxon>unclassified sequences</taxon>
        <taxon>metagenomes</taxon>
        <taxon>ecological metagenomes</taxon>
    </lineage>
</organism>
<dbReference type="Gene3D" id="3.30.70.3220">
    <property type="match status" value="1"/>
</dbReference>
<feature type="region of interest" description="Disordered" evidence="9">
    <location>
        <begin position="120"/>
        <end position="139"/>
    </location>
</feature>
<dbReference type="PANTHER" id="PTHR30081:SF1">
    <property type="entry name" value="PROTEIN TRANSLOCASE SUBUNIT SECD"/>
    <property type="match status" value="1"/>
</dbReference>
<feature type="transmembrane region" description="Helical" evidence="10">
    <location>
        <begin position="451"/>
        <end position="470"/>
    </location>
</feature>
<dbReference type="NCBIfam" id="TIGR00916">
    <property type="entry name" value="2A0604s01"/>
    <property type="match status" value="1"/>
</dbReference>
<feature type="domain" description="Protein export membrane protein SecD/SecF C-terminal" evidence="11">
    <location>
        <begin position="302"/>
        <end position="476"/>
    </location>
</feature>
<sequence length="514" mass="54015">MKRLRGFGSLVAIIVIAGAALIYTFVAGNKPLLGLDLQGGVSVVLKPVQEVDNDTIDQAIAIIRQRIDAIGVAEPEITRQGSNILIQIPGVKDKERALELVGQTAELQFRPVLANVPVDPQEATTTTSGDPTATTTTVAPDTSLTTTTIDPTKTVGGLPLDVCVSGLSAEEVNASGQAILPQCEDGVLVGSYAVGPVTLTGSALETARANLSDSGQWIVAPIFKSGADGIGGFNAIAGQCFTKGSTCPTGQLAIVLDGRVLSAPSINSQSFQADQIEISGSFTERSAKDLATSLKYGALPVEFEQQQAQIVSATLGRDALHAGLIAGLVGILLVAAYMMAFYRVLGFFAIVKLGVEGALLWSIISWLGSNNGLALTLAGITGIIVSVGVSLDSNVVYYEHLKEDVYKGRSIRSSTDKSFVTAFSTIVKADVASLIGAGLLWWLTVGPVRGFAFYLALSTALDLVMSWSFMRPVVKLCTRSKFLRAHPRILGLPAEIPQQTSRAGQARVQAEVSR</sequence>
<feature type="transmembrane region" description="Helical" evidence="10">
    <location>
        <begin position="319"/>
        <end position="337"/>
    </location>
</feature>
<evidence type="ECO:0000256" key="5">
    <source>
        <dbReference type="ARBA" id="ARBA00022927"/>
    </source>
</evidence>
<feature type="transmembrane region" description="Helical" evidence="10">
    <location>
        <begin position="7"/>
        <end position="26"/>
    </location>
</feature>
<dbReference type="NCBIfam" id="TIGR01129">
    <property type="entry name" value="secD"/>
    <property type="match status" value="1"/>
</dbReference>
<dbReference type="Pfam" id="PF21760">
    <property type="entry name" value="SecD_1st"/>
    <property type="match status" value="1"/>
</dbReference>
<protein>
    <submittedName>
        <fullName evidence="14">Unannotated protein</fullName>
    </submittedName>
</protein>
<dbReference type="InterPro" id="IPR048631">
    <property type="entry name" value="SecD_1st"/>
</dbReference>
<evidence type="ECO:0000256" key="6">
    <source>
        <dbReference type="ARBA" id="ARBA00022989"/>
    </source>
</evidence>
<dbReference type="Pfam" id="PF02355">
    <property type="entry name" value="SecD_SecF_C"/>
    <property type="match status" value="1"/>
</dbReference>
<evidence type="ECO:0000259" key="13">
    <source>
        <dbReference type="Pfam" id="PF22599"/>
    </source>
</evidence>
<dbReference type="InterPro" id="IPR048634">
    <property type="entry name" value="SecD_SecF_C"/>
</dbReference>
<evidence type="ECO:0000259" key="11">
    <source>
        <dbReference type="Pfam" id="PF02355"/>
    </source>
</evidence>
<accession>A0A6J6FAT6</accession>
<feature type="domain" description="Protein translocase subunit SecDF P1" evidence="12">
    <location>
        <begin position="56"/>
        <end position="112"/>
    </location>
</feature>
<comment type="subcellular location">
    <subcellularLocation>
        <location evidence="1">Cell membrane</location>
        <topology evidence="1">Multi-pass membrane protein</topology>
    </subcellularLocation>
</comment>
<keyword evidence="5" id="KW-0653">Protein transport</keyword>
<keyword evidence="8 10" id="KW-0472">Membrane</keyword>
<dbReference type="HAMAP" id="MF_01463_B">
    <property type="entry name" value="SecD_B"/>
    <property type="match status" value="1"/>
</dbReference>
<dbReference type="AlphaFoldDB" id="A0A6J6FAT6"/>
<gene>
    <name evidence="14" type="ORF">UFOPK1711_01510</name>
</gene>
<name>A0A6J6FAT6_9ZZZZ</name>
<dbReference type="PANTHER" id="PTHR30081">
    <property type="entry name" value="PROTEIN-EXPORT MEMBRANE PROTEIN SEC"/>
    <property type="match status" value="1"/>
</dbReference>
<keyword evidence="2" id="KW-0813">Transport</keyword>
<feature type="transmembrane region" description="Helical" evidence="10">
    <location>
        <begin position="419"/>
        <end position="445"/>
    </location>
</feature>
<proteinExistence type="inferred from homology"/>
<feature type="transmembrane region" description="Helical" evidence="10">
    <location>
        <begin position="344"/>
        <end position="367"/>
    </location>
</feature>
<dbReference type="Pfam" id="PF22599">
    <property type="entry name" value="SecDF_P1_head"/>
    <property type="match status" value="1"/>
</dbReference>
<evidence type="ECO:0000256" key="4">
    <source>
        <dbReference type="ARBA" id="ARBA00022692"/>
    </source>
</evidence>
<evidence type="ECO:0000256" key="2">
    <source>
        <dbReference type="ARBA" id="ARBA00022448"/>
    </source>
</evidence>
<evidence type="ECO:0000256" key="10">
    <source>
        <dbReference type="SAM" id="Phobius"/>
    </source>
</evidence>
<dbReference type="InterPro" id="IPR005791">
    <property type="entry name" value="SecD"/>
</dbReference>
<evidence type="ECO:0000256" key="8">
    <source>
        <dbReference type="ARBA" id="ARBA00023136"/>
    </source>
</evidence>
<dbReference type="GO" id="GO:0006886">
    <property type="term" value="P:intracellular protein transport"/>
    <property type="evidence" value="ECO:0007669"/>
    <property type="project" value="InterPro"/>
</dbReference>
<dbReference type="InterPro" id="IPR054384">
    <property type="entry name" value="SecDF_P1_head"/>
</dbReference>
<dbReference type="EMBL" id="CAEZTR010000114">
    <property type="protein sequence ID" value="CAB4585856.1"/>
    <property type="molecule type" value="Genomic_DNA"/>
</dbReference>
<evidence type="ECO:0000313" key="14">
    <source>
        <dbReference type="EMBL" id="CAB4585856.1"/>
    </source>
</evidence>
<keyword evidence="6 10" id="KW-1133">Transmembrane helix</keyword>
<dbReference type="InterPro" id="IPR055344">
    <property type="entry name" value="SecD_SecF_C_bact"/>
</dbReference>
<keyword evidence="3" id="KW-1003">Cell membrane</keyword>
<dbReference type="GO" id="GO:0005886">
    <property type="term" value="C:plasma membrane"/>
    <property type="evidence" value="ECO:0007669"/>
    <property type="project" value="UniProtKB-SubCell"/>
</dbReference>
<feature type="compositionally biased region" description="Low complexity" evidence="9">
    <location>
        <begin position="124"/>
        <end position="139"/>
    </location>
</feature>
<dbReference type="InterPro" id="IPR022813">
    <property type="entry name" value="SecD/SecF_arch_bac"/>
</dbReference>
<dbReference type="GO" id="GO:0015450">
    <property type="term" value="F:protein-transporting ATPase activity"/>
    <property type="evidence" value="ECO:0007669"/>
    <property type="project" value="InterPro"/>
</dbReference>
<evidence type="ECO:0000256" key="1">
    <source>
        <dbReference type="ARBA" id="ARBA00004651"/>
    </source>
</evidence>
<evidence type="ECO:0000256" key="7">
    <source>
        <dbReference type="ARBA" id="ARBA00023010"/>
    </source>
</evidence>